<accession>A0A067CQ52</accession>
<dbReference type="AlphaFoldDB" id="A0A067CQ52"/>
<keyword evidence="3" id="KW-1185">Reference proteome</keyword>
<dbReference type="EMBL" id="KK583198">
    <property type="protein sequence ID" value="KDO31375.1"/>
    <property type="molecule type" value="Genomic_DNA"/>
</dbReference>
<protein>
    <submittedName>
        <fullName evidence="2">Uncharacterized protein</fullName>
    </submittedName>
</protein>
<feature type="region of interest" description="Disordered" evidence="1">
    <location>
        <begin position="116"/>
        <end position="138"/>
    </location>
</feature>
<gene>
    <name evidence="2" type="ORF">SPRG_03992</name>
</gene>
<dbReference type="Proteomes" id="UP000030745">
    <property type="component" value="Unassembled WGS sequence"/>
</dbReference>
<sequence>MALKKTRTPAAKRGLSSVQGAPDTATAKRTEAGAVRTQPPPTDAGDSEDDGSDDDDDSTGSSDGYDYEVHPILAELLSMELPPPGSHIGMGQRVLMAEIAGFTAHLDDDWKQVPTEMKSRKRFQDARGSQVLERYHAN</sequence>
<reference evidence="2 3" key="1">
    <citation type="journal article" date="2013" name="PLoS Genet.">
        <title>Distinctive expansion of potential virulence genes in the genome of the oomycete fish pathogen Saprolegnia parasitica.</title>
        <authorList>
            <person name="Jiang R.H."/>
            <person name="de Bruijn I."/>
            <person name="Haas B.J."/>
            <person name="Belmonte R."/>
            <person name="Lobach L."/>
            <person name="Christie J."/>
            <person name="van den Ackerveken G."/>
            <person name="Bottin A."/>
            <person name="Bulone V."/>
            <person name="Diaz-Moreno S.M."/>
            <person name="Dumas B."/>
            <person name="Fan L."/>
            <person name="Gaulin E."/>
            <person name="Govers F."/>
            <person name="Grenville-Briggs L.J."/>
            <person name="Horner N.R."/>
            <person name="Levin J.Z."/>
            <person name="Mammella M."/>
            <person name="Meijer H.J."/>
            <person name="Morris P."/>
            <person name="Nusbaum C."/>
            <person name="Oome S."/>
            <person name="Phillips A.J."/>
            <person name="van Rooyen D."/>
            <person name="Rzeszutek E."/>
            <person name="Saraiva M."/>
            <person name="Secombes C.J."/>
            <person name="Seidl M.F."/>
            <person name="Snel B."/>
            <person name="Stassen J.H."/>
            <person name="Sykes S."/>
            <person name="Tripathy S."/>
            <person name="van den Berg H."/>
            <person name="Vega-Arreguin J.C."/>
            <person name="Wawra S."/>
            <person name="Young S.K."/>
            <person name="Zeng Q."/>
            <person name="Dieguez-Uribeondo J."/>
            <person name="Russ C."/>
            <person name="Tyler B.M."/>
            <person name="van West P."/>
        </authorList>
    </citation>
    <scope>NUCLEOTIDE SEQUENCE [LARGE SCALE GENOMIC DNA]</scope>
    <source>
        <strain evidence="2 3">CBS 223.65</strain>
    </source>
</reference>
<evidence type="ECO:0000313" key="2">
    <source>
        <dbReference type="EMBL" id="KDO31375.1"/>
    </source>
</evidence>
<feature type="region of interest" description="Disordered" evidence="1">
    <location>
        <begin position="1"/>
        <end position="67"/>
    </location>
</feature>
<proteinExistence type="predicted"/>
<organism evidence="2 3">
    <name type="scientific">Saprolegnia parasitica (strain CBS 223.65)</name>
    <dbReference type="NCBI Taxonomy" id="695850"/>
    <lineage>
        <taxon>Eukaryota</taxon>
        <taxon>Sar</taxon>
        <taxon>Stramenopiles</taxon>
        <taxon>Oomycota</taxon>
        <taxon>Saprolegniomycetes</taxon>
        <taxon>Saprolegniales</taxon>
        <taxon>Saprolegniaceae</taxon>
        <taxon>Saprolegnia</taxon>
    </lineage>
</organism>
<name>A0A067CQ52_SAPPC</name>
<dbReference type="RefSeq" id="XP_012197972.1">
    <property type="nucleotide sequence ID" value="XM_012342582.1"/>
</dbReference>
<dbReference type="VEuPathDB" id="FungiDB:SPRG_03992"/>
<evidence type="ECO:0000256" key="1">
    <source>
        <dbReference type="SAM" id="MobiDB-lite"/>
    </source>
</evidence>
<dbReference type="GeneID" id="24126465"/>
<evidence type="ECO:0000313" key="3">
    <source>
        <dbReference type="Proteomes" id="UP000030745"/>
    </source>
</evidence>
<dbReference type="KEGG" id="spar:SPRG_03992"/>
<feature type="compositionally biased region" description="Acidic residues" evidence="1">
    <location>
        <begin position="45"/>
        <end position="58"/>
    </location>
</feature>